<dbReference type="EMBL" id="MN739457">
    <property type="protein sequence ID" value="QHT05537.1"/>
    <property type="molecule type" value="Genomic_DNA"/>
</dbReference>
<protein>
    <submittedName>
        <fullName evidence="1">Uncharacterized protein</fullName>
    </submittedName>
</protein>
<organism evidence="1">
    <name type="scientific">viral metagenome</name>
    <dbReference type="NCBI Taxonomy" id="1070528"/>
    <lineage>
        <taxon>unclassified sequences</taxon>
        <taxon>metagenomes</taxon>
        <taxon>organismal metagenomes</taxon>
    </lineage>
</organism>
<evidence type="ECO:0000313" key="1">
    <source>
        <dbReference type="EMBL" id="QHT05537.1"/>
    </source>
</evidence>
<proteinExistence type="predicted"/>
<reference evidence="1" key="1">
    <citation type="journal article" date="2020" name="Nature">
        <title>Giant virus diversity and host interactions through global metagenomics.</title>
        <authorList>
            <person name="Schulz F."/>
            <person name="Roux S."/>
            <person name="Paez-Espino D."/>
            <person name="Jungbluth S."/>
            <person name="Walsh D.A."/>
            <person name="Denef V.J."/>
            <person name="McMahon K.D."/>
            <person name="Konstantinidis K.T."/>
            <person name="Eloe-Fadrosh E.A."/>
            <person name="Kyrpides N.C."/>
            <person name="Woyke T."/>
        </authorList>
    </citation>
    <scope>NUCLEOTIDE SEQUENCE</scope>
    <source>
        <strain evidence="1">GVMAG-M-3300021389-45</strain>
    </source>
</reference>
<name>A0A6C0CMU1_9ZZZZ</name>
<accession>A0A6C0CMU1</accession>
<dbReference type="AlphaFoldDB" id="A0A6C0CMU1"/>
<sequence>MSANGHLKFQGTNRATFVGTTSNIMFDTTSTSLGIGVTGTDHPSSNLYVTGNAYVSSNIAVGGVLTMGTVNVVARHDLEAVTALGNTTPVTLEFTNPTTSLVASGNVVATGNVTAGYLYGDGSNITGISSTLQAITDSGPGANVTSNTVQFSNATTGFVTTANVEVGGELTVSGNVEVGTANLFVDTVNSRVGIGTTNPQQKLEVNGTFSVSGPTSGANHSDGGILYLLDTPIIDEWSWTSSNTTLRITYASSELPANCKAVLAEVFMPKTNNVDHVGHSLGKNYNYQATWTSGAGVQPSSIFTLNRQTTFLDMRGDTDNFEYYYGKWFSSVIIPLDTGNTVYHIIGGESGTSTSWVYVVTRGYYI</sequence>